<comment type="caution">
    <text evidence="1">The sequence shown here is derived from an EMBL/GenBank/DDBJ whole genome shotgun (WGS) entry which is preliminary data.</text>
</comment>
<evidence type="ECO:0000313" key="1">
    <source>
        <dbReference type="EMBL" id="KAF7269889.1"/>
    </source>
</evidence>
<evidence type="ECO:0000313" key="2">
    <source>
        <dbReference type="Proteomes" id="UP000625711"/>
    </source>
</evidence>
<dbReference type="Proteomes" id="UP000625711">
    <property type="component" value="Unassembled WGS sequence"/>
</dbReference>
<name>A0A834HXD5_RHYFE</name>
<dbReference type="AlphaFoldDB" id="A0A834HXD5"/>
<sequence>MNKSTGACNKSTSERYRAYLKIVFLPPGEGGWRRRERGGRGGGGVAGIAFWRKKFGTASRLRKFECTTADKTVRLPAGKVLGARGNVYLYGNRKIVRIDSVRVNKEKIYDPI</sequence>
<organism evidence="1 2">
    <name type="scientific">Rhynchophorus ferrugineus</name>
    <name type="common">Red palm weevil</name>
    <name type="synonym">Curculio ferrugineus</name>
    <dbReference type="NCBI Taxonomy" id="354439"/>
    <lineage>
        <taxon>Eukaryota</taxon>
        <taxon>Metazoa</taxon>
        <taxon>Ecdysozoa</taxon>
        <taxon>Arthropoda</taxon>
        <taxon>Hexapoda</taxon>
        <taxon>Insecta</taxon>
        <taxon>Pterygota</taxon>
        <taxon>Neoptera</taxon>
        <taxon>Endopterygota</taxon>
        <taxon>Coleoptera</taxon>
        <taxon>Polyphaga</taxon>
        <taxon>Cucujiformia</taxon>
        <taxon>Curculionidae</taxon>
        <taxon>Dryophthorinae</taxon>
        <taxon>Rhynchophorus</taxon>
    </lineage>
</organism>
<accession>A0A834HXD5</accession>
<proteinExistence type="predicted"/>
<reference evidence="1" key="1">
    <citation type="submission" date="2020-08" db="EMBL/GenBank/DDBJ databases">
        <title>Genome sequencing and assembly of the red palm weevil Rhynchophorus ferrugineus.</title>
        <authorList>
            <person name="Dias G.B."/>
            <person name="Bergman C.M."/>
            <person name="Manee M."/>
        </authorList>
    </citation>
    <scope>NUCLEOTIDE SEQUENCE</scope>
    <source>
        <strain evidence="1">AA-2017</strain>
        <tissue evidence="1">Whole larva</tissue>
    </source>
</reference>
<keyword evidence="2" id="KW-1185">Reference proteome</keyword>
<dbReference type="EMBL" id="JAACXV010014160">
    <property type="protein sequence ID" value="KAF7269889.1"/>
    <property type="molecule type" value="Genomic_DNA"/>
</dbReference>
<gene>
    <name evidence="1" type="ORF">GWI33_017094</name>
</gene>
<protein>
    <submittedName>
        <fullName evidence="1">Uncharacterized protein</fullName>
    </submittedName>
</protein>